<evidence type="ECO:0000256" key="13">
    <source>
        <dbReference type="ARBA" id="ARBA00023204"/>
    </source>
</evidence>
<dbReference type="GO" id="GO:0043138">
    <property type="term" value="F:3'-5' DNA helicase activity"/>
    <property type="evidence" value="ECO:0007669"/>
    <property type="project" value="UniProtKB-EC"/>
</dbReference>
<dbReference type="EC" id="5.6.2.4" evidence="17"/>
<name>A0ABD1JJK3_9TELE</name>
<evidence type="ECO:0000313" key="25">
    <source>
        <dbReference type="Proteomes" id="UP001591681"/>
    </source>
</evidence>
<evidence type="ECO:0000259" key="23">
    <source>
        <dbReference type="PROSITE" id="PS50181"/>
    </source>
</evidence>
<dbReference type="GO" id="GO:0006281">
    <property type="term" value="P:DNA repair"/>
    <property type="evidence" value="ECO:0007669"/>
    <property type="project" value="UniProtKB-KW"/>
</dbReference>
<keyword evidence="7" id="KW-0227">DNA damage</keyword>
<dbReference type="FunFam" id="1.20.1280.50:FF:000011">
    <property type="entry name" value="F-box DNA helicase 1"/>
    <property type="match status" value="1"/>
</dbReference>
<reference evidence="24 25" key="1">
    <citation type="submission" date="2024-09" db="EMBL/GenBank/DDBJ databases">
        <title>A chromosome-level genome assembly of Gray's grenadier anchovy, Coilia grayii.</title>
        <authorList>
            <person name="Fu Z."/>
        </authorList>
    </citation>
    <scope>NUCLEOTIDE SEQUENCE [LARGE SCALE GENOMIC DNA]</scope>
    <source>
        <strain evidence="24">G4</strain>
        <tissue evidence="24">Muscle</tissue>
    </source>
</reference>
<keyword evidence="6" id="KW-0547">Nucleotide-binding</keyword>
<evidence type="ECO:0000256" key="6">
    <source>
        <dbReference type="ARBA" id="ARBA00022741"/>
    </source>
</evidence>
<comment type="catalytic activity">
    <reaction evidence="16">
        <text>Couples ATP hydrolysis with the unwinding of duplex DNA by translocating in the 3'-5' direction.</text>
        <dbReference type="EC" id="5.6.2.4"/>
    </reaction>
</comment>
<dbReference type="InterPro" id="IPR027417">
    <property type="entry name" value="P-loop_NTPase"/>
</dbReference>
<sequence>MESATKGKAKRRHLSASSCADLGQSRDGSQPLTDPLAVPRSSKDPNRALYPRTPTKRRRRASAGESNQRGIVEFFPITDVVRVSPQKTVTLNGPKHEQERDGEVLTPTEVKEEEDRGGQVLTSTAQVKVKQEDRGGQVLTSIAQVKVKQEPNADEVMCTPKKLHLPIKQEVEEDEEVDYMEGITEDMFGDDDDFEREGLTPSKTNTPHLDRGAGCSKWTSPSSLSSTTAQSAASAAPPRSASRRLHLGHRGDGEEEEEDTAEPLPDPMFGLLGVREGLLEPQGCLLDLPEEVLRQVFSLLPAADLYGSVQYVCRAWRDIIADPQFVPWKKLYYRYLMREPMAVKDLCAILTENCMIKEELSLVNMFRYMSEFKHSKRVDLECVLRSVSTHRLYPQALSCIAYLRTAQSHTLLEAIMGGVPSITGGPSPWCVMAVMLLLADGVGDVLSLVRLLRRTDCLLTPEGVSEYLWAVATLLLAMKDKGEAVCARLHYNVYYVLQMMENSPVTLGTEASPGASNVRVTHEQQVIINHDIQPGQVVKIMAFAGTGKTTTLVQIARMRPHLRFLYVAFNKSVQTHAQRSFPINVHCKTIHSMAFSAVGRRAEPLWPP</sequence>
<evidence type="ECO:0000313" key="24">
    <source>
        <dbReference type="EMBL" id="KAL2087349.1"/>
    </source>
</evidence>
<feature type="region of interest" description="Disordered" evidence="22">
    <location>
        <begin position="186"/>
        <end position="266"/>
    </location>
</feature>
<evidence type="ECO:0000256" key="4">
    <source>
        <dbReference type="ARBA" id="ARBA00009922"/>
    </source>
</evidence>
<dbReference type="InterPro" id="IPR000212">
    <property type="entry name" value="DNA_helicase_UvrD/REP"/>
</dbReference>
<dbReference type="AlphaFoldDB" id="A0ABD1JJK3"/>
<keyword evidence="25" id="KW-1185">Reference proteome</keyword>
<organism evidence="24 25">
    <name type="scientific">Coilia grayii</name>
    <name type="common">Gray's grenadier anchovy</name>
    <dbReference type="NCBI Taxonomy" id="363190"/>
    <lineage>
        <taxon>Eukaryota</taxon>
        <taxon>Metazoa</taxon>
        <taxon>Chordata</taxon>
        <taxon>Craniata</taxon>
        <taxon>Vertebrata</taxon>
        <taxon>Euteleostomi</taxon>
        <taxon>Actinopterygii</taxon>
        <taxon>Neopterygii</taxon>
        <taxon>Teleostei</taxon>
        <taxon>Clupei</taxon>
        <taxon>Clupeiformes</taxon>
        <taxon>Clupeoidei</taxon>
        <taxon>Engraulidae</taxon>
        <taxon>Coilinae</taxon>
        <taxon>Coilia</taxon>
    </lineage>
</organism>
<comment type="similarity">
    <text evidence="4">Belongs to the helicase family. UvrD subfamily.</text>
</comment>
<evidence type="ECO:0000256" key="14">
    <source>
        <dbReference type="ARBA" id="ARBA00023235"/>
    </source>
</evidence>
<comment type="subcellular location">
    <subcellularLocation>
        <location evidence="2">Chromosome</location>
    </subcellularLocation>
    <subcellularLocation>
        <location evidence="1">Nucleus</location>
    </subcellularLocation>
</comment>
<evidence type="ECO:0000256" key="1">
    <source>
        <dbReference type="ARBA" id="ARBA00004123"/>
    </source>
</evidence>
<evidence type="ECO:0000256" key="18">
    <source>
        <dbReference type="ARBA" id="ARBA00048988"/>
    </source>
</evidence>
<evidence type="ECO:0000256" key="11">
    <source>
        <dbReference type="ARBA" id="ARBA00022840"/>
    </source>
</evidence>
<evidence type="ECO:0000256" key="2">
    <source>
        <dbReference type="ARBA" id="ARBA00004286"/>
    </source>
</evidence>
<proteinExistence type="inferred from homology"/>
<evidence type="ECO:0000256" key="16">
    <source>
        <dbReference type="ARBA" id="ARBA00034617"/>
    </source>
</evidence>
<feature type="compositionally biased region" description="Low complexity" evidence="22">
    <location>
        <begin position="219"/>
        <end position="240"/>
    </location>
</feature>
<dbReference type="GO" id="GO:0031297">
    <property type="term" value="P:replication fork processing"/>
    <property type="evidence" value="ECO:0007669"/>
    <property type="project" value="UniProtKB-ARBA"/>
</dbReference>
<dbReference type="InterPro" id="IPR001810">
    <property type="entry name" value="F-box_dom"/>
</dbReference>
<dbReference type="GO" id="GO:0005634">
    <property type="term" value="C:nucleus"/>
    <property type="evidence" value="ECO:0007669"/>
    <property type="project" value="UniProtKB-SubCell"/>
</dbReference>
<evidence type="ECO:0000256" key="5">
    <source>
        <dbReference type="ARBA" id="ARBA00022454"/>
    </source>
</evidence>
<dbReference type="CDD" id="cd22095">
    <property type="entry name" value="F-box_FBXO18"/>
    <property type="match status" value="1"/>
</dbReference>
<evidence type="ECO:0000256" key="15">
    <source>
        <dbReference type="ARBA" id="ARBA00023242"/>
    </source>
</evidence>
<keyword evidence="13" id="KW-0234">DNA repair</keyword>
<evidence type="ECO:0000256" key="20">
    <source>
        <dbReference type="ARBA" id="ARBA00075040"/>
    </source>
</evidence>
<keyword evidence="12" id="KW-0238">DNA-binding</keyword>
<evidence type="ECO:0000256" key="3">
    <source>
        <dbReference type="ARBA" id="ARBA00004906"/>
    </source>
</evidence>
<feature type="compositionally biased region" description="Acidic residues" evidence="22">
    <location>
        <begin position="186"/>
        <end position="195"/>
    </location>
</feature>
<comment type="caution">
    <text evidence="24">The sequence shown here is derived from an EMBL/GenBank/DDBJ whole genome shotgun (WGS) entry which is preliminary data.</text>
</comment>
<dbReference type="SUPFAM" id="SSF52540">
    <property type="entry name" value="P-loop containing nucleoside triphosphate hydrolases"/>
    <property type="match status" value="1"/>
</dbReference>
<gene>
    <name evidence="24" type="ORF">ACEWY4_016177</name>
</gene>
<comment type="catalytic activity">
    <reaction evidence="18">
        <text>ATP + H2O = ADP + phosphate + H(+)</text>
        <dbReference type="Rhea" id="RHEA:13065"/>
        <dbReference type="ChEBI" id="CHEBI:15377"/>
        <dbReference type="ChEBI" id="CHEBI:15378"/>
        <dbReference type="ChEBI" id="CHEBI:30616"/>
        <dbReference type="ChEBI" id="CHEBI:43474"/>
        <dbReference type="ChEBI" id="CHEBI:456216"/>
        <dbReference type="EC" id="5.6.2.4"/>
    </reaction>
</comment>
<accession>A0ABD1JJK3</accession>
<dbReference type="GO" id="GO:0005694">
    <property type="term" value="C:chromosome"/>
    <property type="evidence" value="ECO:0007669"/>
    <property type="project" value="UniProtKB-SubCell"/>
</dbReference>
<dbReference type="PANTHER" id="PTHR11070">
    <property type="entry name" value="UVRD / RECB / PCRA DNA HELICASE FAMILY MEMBER"/>
    <property type="match status" value="1"/>
</dbReference>
<keyword evidence="8" id="KW-0833">Ubl conjugation pathway</keyword>
<dbReference type="SUPFAM" id="SSF81383">
    <property type="entry name" value="F-box domain"/>
    <property type="match status" value="1"/>
</dbReference>
<dbReference type="GO" id="GO:0005524">
    <property type="term" value="F:ATP binding"/>
    <property type="evidence" value="ECO:0007669"/>
    <property type="project" value="UniProtKB-KW"/>
</dbReference>
<evidence type="ECO:0000256" key="7">
    <source>
        <dbReference type="ARBA" id="ARBA00022763"/>
    </source>
</evidence>
<protein>
    <recommendedName>
        <fullName evidence="19">F-box DNA helicase 1</fullName>
        <ecNumber evidence="17">5.6.2.4</ecNumber>
    </recommendedName>
    <alternativeName>
        <fullName evidence="21">DNA 3'-5' helicase 1</fullName>
    </alternativeName>
    <alternativeName>
        <fullName evidence="20">F-box only protein 18</fullName>
    </alternativeName>
</protein>
<evidence type="ECO:0000256" key="12">
    <source>
        <dbReference type="ARBA" id="ARBA00023125"/>
    </source>
</evidence>
<dbReference type="Gene3D" id="1.20.1280.50">
    <property type="match status" value="1"/>
</dbReference>
<feature type="region of interest" description="Disordered" evidence="22">
    <location>
        <begin position="88"/>
        <end position="123"/>
    </location>
</feature>
<dbReference type="InterPro" id="IPR036047">
    <property type="entry name" value="F-box-like_dom_sf"/>
</dbReference>
<evidence type="ECO:0000256" key="22">
    <source>
        <dbReference type="SAM" id="MobiDB-lite"/>
    </source>
</evidence>
<evidence type="ECO:0000256" key="17">
    <source>
        <dbReference type="ARBA" id="ARBA00034808"/>
    </source>
</evidence>
<evidence type="ECO:0000256" key="9">
    <source>
        <dbReference type="ARBA" id="ARBA00022801"/>
    </source>
</evidence>
<keyword evidence="9" id="KW-0378">Hydrolase</keyword>
<dbReference type="Gene3D" id="3.40.50.300">
    <property type="entry name" value="P-loop containing nucleotide triphosphate hydrolases"/>
    <property type="match status" value="1"/>
</dbReference>
<keyword evidence="15" id="KW-0539">Nucleus</keyword>
<feature type="region of interest" description="Disordered" evidence="22">
    <location>
        <begin position="1"/>
        <end position="71"/>
    </location>
</feature>
<keyword evidence="10" id="KW-0347">Helicase</keyword>
<dbReference type="Proteomes" id="UP001591681">
    <property type="component" value="Unassembled WGS sequence"/>
</dbReference>
<evidence type="ECO:0000256" key="10">
    <source>
        <dbReference type="ARBA" id="ARBA00022806"/>
    </source>
</evidence>
<keyword evidence="5" id="KW-0158">Chromosome</keyword>
<feature type="domain" description="F-box" evidence="23">
    <location>
        <begin position="282"/>
        <end position="331"/>
    </location>
</feature>
<dbReference type="PANTHER" id="PTHR11070:SF30">
    <property type="entry name" value="F-BOX DNA HELICASE 1"/>
    <property type="match status" value="1"/>
</dbReference>
<evidence type="ECO:0000256" key="19">
    <source>
        <dbReference type="ARBA" id="ARBA00071173"/>
    </source>
</evidence>
<dbReference type="EMBL" id="JBHFQA010000014">
    <property type="protein sequence ID" value="KAL2087349.1"/>
    <property type="molecule type" value="Genomic_DNA"/>
</dbReference>
<keyword evidence="14" id="KW-0413">Isomerase</keyword>
<comment type="pathway">
    <text evidence="3">Protein modification; protein ubiquitination.</text>
</comment>
<keyword evidence="11" id="KW-0067">ATP-binding</keyword>
<feature type="compositionally biased region" description="Basic and acidic residues" evidence="22">
    <location>
        <begin position="94"/>
        <end position="117"/>
    </location>
</feature>
<dbReference type="GO" id="GO:0016787">
    <property type="term" value="F:hydrolase activity"/>
    <property type="evidence" value="ECO:0007669"/>
    <property type="project" value="UniProtKB-KW"/>
</dbReference>
<dbReference type="PROSITE" id="PS50181">
    <property type="entry name" value="FBOX"/>
    <property type="match status" value="1"/>
</dbReference>
<evidence type="ECO:0000256" key="21">
    <source>
        <dbReference type="ARBA" id="ARBA00079567"/>
    </source>
</evidence>
<evidence type="ECO:0000256" key="8">
    <source>
        <dbReference type="ARBA" id="ARBA00022786"/>
    </source>
</evidence>
<dbReference type="GO" id="GO:0003677">
    <property type="term" value="F:DNA binding"/>
    <property type="evidence" value="ECO:0007669"/>
    <property type="project" value="UniProtKB-KW"/>
</dbReference>
<dbReference type="Pfam" id="PF12937">
    <property type="entry name" value="F-box-like"/>
    <property type="match status" value="1"/>
</dbReference>